<dbReference type="AlphaFoldDB" id="A0A2P5HG32"/>
<reference evidence="1" key="1">
    <citation type="submission" date="2017-09" db="EMBL/GenBank/DDBJ databases">
        <title>Polyketide synthases of a Diaporthe helianthi virulent isolate.</title>
        <authorList>
            <person name="Baroncelli R."/>
        </authorList>
    </citation>
    <scope>NUCLEOTIDE SEQUENCE [LARGE SCALE GENOMIC DNA]</scope>
    <source>
        <strain evidence="1">7/96</strain>
    </source>
</reference>
<dbReference type="Proteomes" id="UP000094444">
    <property type="component" value="Unassembled WGS sequence"/>
</dbReference>
<name>A0A2P5HG32_DIAHE</name>
<protein>
    <submittedName>
        <fullName evidence="1">Uncharacterized protein</fullName>
    </submittedName>
</protein>
<evidence type="ECO:0000313" key="2">
    <source>
        <dbReference type="Proteomes" id="UP000094444"/>
    </source>
</evidence>
<keyword evidence="2" id="KW-1185">Reference proteome</keyword>
<comment type="caution">
    <text evidence="1">The sequence shown here is derived from an EMBL/GenBank/DDBJ whole genome shotgun (WGS) entry which is preliminary data.</text>
</comment>
<organism evidence="1 2">
    <name type="scientific">Diaporthe helianthi</name>
    <dbReference type="NCBI Taxonomy" id="158607"/>
    <lineage>
        <taxon>Eukaryota</taxon>
        <taxon>Fungi</taxon>
        <taxon>Dikarya</taxon>
        <taxon>Ascomycota</taxon>
        <taxon>Pezizomycotina</taxon>
        <taxon>Sordariomycetes</taxon>
        <taxon>Sordariomycetidae</taxon>
        <taxon>Diaporthales</taxon>
        <taxon>Diaporthaceae</taxon>
        <taxon>Diaporthe</taxon>
    </lineage>
</organism>
<accession>A0A2P5HG32</accession>
<dbReference type="EMBL" id="MAVT02002551">
    <property type="protein sequence ID" value="POS69201.1"/>
    <property type="molecule type" value="Genomic_DNA"/>
</dbReference>
<sequence>MASLIAGRYKTSVYSSETSSTIHSELVVCDYPISKPSAPIPCTRSARSDISDLMVNKSGIWGAGFWVPFLQTFGYQVSVKGSQALSMYYTDVRTIHAEEFDTGHETMQDYVNRRVRIEPELASKLNAYRIIGRSLFMVVGIQYAMSMTYEVIRHGSGQGRFGSEGPTTSEIVSRATATGTDVDQSGFRTTFQGEFIFAYQMLEIRARGLRWARPPASIWGCDGAQDDAQWEGDNEDEDCYERFGVQEKNKYAAGFIIKKFML</sequence>
<gene>
    <name evidence="1" type="ORF">DHEL01_v212405</name>
</gene>
<evidence type="ECO:0000313" key="1">
    <source>
        <dbReference type="EMBL" id="POS69201.1"/>
    </source>
</evidence>
<proteinExistence type="predicted"/>
<dbReference type="InParanoid" id="A0A2P5HG32"/>